<dbReference type="PANTHER" id="PTHR32154">
    <property type="entry name" value="PYRUVATE-FLAVODOXIN OXIDOREDUCTASE-RELATED"/>
    <property type="match status" value="1"/>
</dbReference>
<gene>
    <name evidence="4" type="ORF">A3A02_00825</name>
</gene>
<feature type="domain" description="Pyruvate flavodoxin/ferredoxin oxidoreductase pyrimidine binding" evidence="2">
    <location>
        <begin position="17"/>
        <end position="235"/>
    </location>
</feature>
<dbReference type="GO" id="GO:0016491">
    <property type="term" value="F:oxidoreductase activity"/>
    <property type="evidence" value="ECO:0007669"/>
    <property type="project" value="UniProtKB-KW"/>
</dbReference>
<keyword evidence="1" id="KW-0560">Oxidoreductase</keyword>
<evidence type="ECO:0000313" key="4">
    <source>
        <dbReference type="EMBL" id="OGY52136.1"/>
    </source>
</evidence>
<reference evidence="4 5" key="1">
    <citation type="journal article" date="2016" name="Nat. Commun.">
        <title>Thousands of microbial genomes shed light on interconnected biogeochemical processes in an aquifer system.</title>
        <authorList>
            <person name="Anantharaman K."/>
            <person name="Brown C.T."/>
            <person name="Hug L.A."/>
            <person name="Sharon I."/>
            <person name="Castelle C.J."/>
            <person name="Probst A.J."/>
            <person name="Thomas B.C."/>
            <person name="Singh A."/>
            <person name="Wilkins M.J."/>
            <person name="Karaoz U."/>
            <person name="Brodie E.L."/>
            <person name="Williams K.H."/>
            <person name="Hubbard S.S."/>
            <person name="Banfield J.F."/>
        </authorList>
    </citation>
    <scope>NUCLEOTIDE SEQUENCE [LARGE SCALE GENOMIC DNA]</scope>
</reference>
<proteinExistence type="predicted"/>
<comment type="caution">
    <text evidence="4">The sequence shown here is derived from an EMBL/GenBank/DDBJ whole genome shotgun (WGS) entry which is preliminary data.</text>
</comment>
<dbReference type="Gene3D" id="3.40.50.920">
    <property type="match status" value="1"/>
</dbReference>
<evidence type="ECO:0000259" key="2">
    <source>
        <dbReference type="Pfam" id="PF01855"/>
    </source>
</evidence>
<evidence type="ECO:0008006" key="6">
    <source>
        <dbReference type="Google" id="ProtNLM"/>
    </source>
</evidence>
<organism evidence="4 5">
    <name type="scientific">Candidatus Buchananbacteria bacterium RIFCSPLOWO2_01_FULL_39_33</name>
    <dbReference type="NCBI Taxonomy" id="1797543"/>
    <lineage>
        <taxon>Bacteria</taxon>
        <taxon>Candidatus Buchananiibacteriota</taxon>
    </lineage>
</organism>
<dbReference type="GO" id="GO:0006979">
    <property type="term" value="P:response to oxidative stress"/>
    <property type="evidence" value="ECO:0007669"/>
    <property type="project" value="TreeGrafter"/>
</dbReference>
<dbReference type="Pfam" id="PF01855">
    <property type="entry name" value="POR_N"/>
    <property type="match status" value="1"/>
</dbReference>
<dbReference type="InterPro" id="IPR009014">
    <property type="entry name" value="Transketo_C/PFOR_II"/>
</dbReference>
<dbReference type="FunFam" id="3.40.50.970:FF:000012">
    <property type="entry name" value="Pyruvate:ferredoxin (Flavodoxin) oxidoreductase"/>
    <property type="match status" value="1"/>
</dbReference>
<accession>A0A1G1YJZ2</accession>
<dbReference type="Proteomes" id="UP000177376">
    <property type="component" value="Unassembled WGS sequence"/>
</dbReference>
<dbReference type="InterPro" id="IPR033412">
    <property type="entry name" value="PFOR_II"/>
</dbReference>
<dbReference type="InterPro" id="IPR029061">
    <property type="entry name" value="THDP-binding"/>
</dbReference>
<dbReference type="PANTHER" id="PTHR32154:SF0">
    <property type="entry name" value="PYRUVATE-FLAVODOXIN OXIDOREDUCTASE-RELATED"/>
    <property type="match status" value="1"/>
</dbReference>
<sequence length="382" mass="42203">MLKILEGSRAIAETINACKPGVISAYPITPQTHIVEELAKMKADGEAGYEYIRAESEFAAASIVLGSLATGIRSYTATSSQGLLLMTEVIYNIAGMRLPLVMTCANRAVSAPINIWNDQQDAVTMRDSGWLLWFGETNQEVCDLHILAYKIAEKLQLPVMVNLDGFILTHVVEPVAVETTEKIKKFLPAYQPTEILDVNNPLTLGAFATPTHYFEIREELHDDIVASKAVMKKEMADFKKIFSRDLALVEYYGDKKAETVLVAMGSVLGTIKDAVDEIQENNKTKKQKNKIGVLKIVSLRPWPEEEILTALKDAKNIAVIDKSISLGTEGILATEIKRTIGDSKNITSFIVGLGGRDVTKEMIKHIYKLADKNQEKAVFVSK</sequence>
<evidence type="ECO:0000256" key="1">
    <source>
        <dbReference type="ARBA" id="ARBA00023002"/>
    </source>
</evidence>
<dbReference type="AlphaFoldDB" id="A0A1G1YJZ2"/>
<dbReference type="SUPFAM" id="SSF52518">
    <property type="entry name" value="Thiamin diphosphate-binding fold (THDP-binding)"/>
    <property type="match status" value="1"/>
</dbReference>
<feature type="domain" description="Pyruvate:ferredoxin oxidoreductase core" evidence="3">
    <location>
        <begin position="257"/>
        <end position="361"/>
    </location>
</feature>
<dbReference type="CDD" id="cd07034">
    <property type="entry name" value="TPP_PYR_PFOR_IOR-alpha_like"/>
    <property type="match status" value="1"/>
</dbReference>
<name>A0A1G1YJZ2_9BACT</name>
<evidence type="ECO:0000313" key="5">
    <source>
        <dbReference type="Proteomes" id="UP000177376"/>
    </source>
</evidence>
<protein>
    <recommendedName>
        <fullName evidence="6">Pyruvate ferredoxin oxidoreductase</fullName>
    </recommendedName>
</protein>
<dbReference type="InterPro" id="IPR002880">
    <property type="entry name" value="Pyrv_Fd/Flavodoxin_OxRdtase_N"/>
</dbReference>
<dbReference type="Gene3D" id="3.40.50.970">
    <property type="match status" value="1"/>
</dbReference>
<dbReference type="Pfam" id="PF17147">
    <property type="entry name" value="PFOR_II"/>
    <property type="match status" value="1"/>
</dbReference>
<dbReference type="SUPFAM" id="SSF52922">
    <property type="entry name" value="TK C-terminal domain-like"/>
    <property type="match status" value="1"/>
</dbReference>
<evidence type="ECO:0000259" key="3">
    <source>
        <dbReference type="Pfam" id="PF17147"/>
    </source>
</evidence>
<dbReference type="EMBL" id="MHIM01000024">
    <property type="protein sequence ID" value="OGY52136.1"/>
    <property type="molecule type" value="Genomic_DNA"/>
</dbReference>
<dbReference type="InterPro" id="IPR050722">
    <property type="entry name" value="Pyruvate:ferred/Flavod_OxRd"/>
</dbReference>